<comment type="similarity">
    <text evidence="4">Belongs to the N-acetylmuramoyl-L-alanine amidase 2 family.</text>
</comment>
<evidence type="ECO:0000256" key="6">
    <source>
        <dbReference type="ARBA" id="ARBA00022490"/>
    </source>
</evidence>
<evidence type="ECO:0000259" key="13">
    <source>
        <dbReference type="SMART" id="SM00644"/>
    </source>
</evidence>
<dbReference type="InterPro" id="IPR002502">
    <property type="entry name" value="Amidase_domain"/>
</dbReference>
<evidence type="ECO:0000313" key="14">
    <source>
        <dbReference type="EMBL" id="ODC05383.1"/>
    </source>
</evidence>
<dbReference type="STRING" id="197479.BFW38_11115"/>
<dbReference type="InterPro" id="IPR051206">
    <property type="entry name" value="NAMLAA_amidase_2"/>
</dbReference>
<sequence>MREGPQRPPEQVVDHWLEGVRRSPSPWFNERPAGQAISLLVVHNISLPPYCFGGGHIEALFQGRLKPDDHPYFAKVAGLQVSAHLLIRRTGELVQFVPFDKRAWHAGRSVFQGQVECNDYAIGIELEGVDDQPFTTIQYQQLAAVAKVLMQAYPQINADRMTGHSDIAPGRKTDPGPAFNWAYFRQLLAY</sequence>
<keyword evidence="6" id="KW-0963">Cytoplasm</keyword>
<dbReference type="Pfam" id="PF01510">
    <property type="entry name" value="Amidase_2"/>
    <property type="match status" value="1"/>
</dbReference>
<dbReference type="GO" id="GO:0046872">
    <property type="term" value="F:metal ion binding"/>
    <property type="evidence" value="ECO:0007669"/>
    <property type="project" value="UniProtKB-KW"/>
</dbReference>
<dbReference type="PANTHER" id="PTHR30417">
    <property type="entry name" value="N-ACETYLMURAMOYL-L-ALANINE AMIDASE AMID"/>
    <property type="match status" value="1"/>
</dbReference>
<evidence type="ECO:0000256" key="9">
    <source>
        <dbReference type="ARBA" id="ARBA00022833"/>
    </source>
</evidence>
<evidence type="ECO:0000256" key="4">
    <source>
        <dbReference type="ARBA" id="ARBA00007553"/>
    </source>
</evidence>
<evidence type="ECO:0000256" key="12">
    <source>
        <dbReference type="ARBA" id="ARBA00042615"/>
    </source>
</evidence>
<dbReference type="GO" id="GO:0009254">
    <property type="term" value="P:peptidoglycan turnover"/>
    <property type="evidence" value="ECO:0007669"/>
    <property type="project" value="TreeGrafter"/>
</dbReference>
<comment type="cofactor">
    <cofactor evidence="2">
        <name>Zn(2+)</name>
        <dbReference type="ChEBI" id="CHEBI:29105"/>
    </cofactor>
</comment>
<dbReference type="AlphaFoldDB" id="A0A1E2VEJ7"/>
<evidence type="ECO:0000256" key="10">
    <source>
        <dbReference type="ARBA" id="ARBA00023316"/>
    </source>
</evidence>
<dbReference type="EC" id="3.5.1.28" evidence="5"/>
<dbReference type="Proteomes" id="UP000094291">
    <property type="component" value="Unassembled WGS sequence"/>
</dbReference>
<feature type="domain" description="N-acetylmuramoyl-L-alanine amidase" evidence="13">
    <location>
        <begin position="25"/>
        <end position="176"/>
    </location>
</feature>
<evidence type="ECO:0000256" key="7">
    <source>
        <dbReference type="ARBA" id="ARBA00022723"/>
    </source>
</evidence>
<keyword evidence="9" id="KW-0862">Zinc</keyword>
<dbReference type="CDD" id="cd06583">
    <property type="entry name" value="PGRP"/>
    <property type="match status" value="1"/>
</dbReference>
<dbReference type="GO" id="GO:0005737">
    <property type="term" value="C:cytoplasm"/>
    <property type="evidence" value="ECO:0007669"/>
    <property type="project" value="UniProtKB-SubCell"/>
</dbReference>
<name>A0A1E2VEJ7_9GAMM</name>
<dbReference type="EMBL" id="MDTQ01000001">
    <property type="protein sequence ID" value="ODC05383.1"/>
    <property type="molecule type" value="Genomic_DNA"/>
</dbReference>
<organism evidence="14 15">
    <name type="scientific">Terasakiispira papahanaumokuakeensis</name>
    <dbReference type="NCBI Taxonomy" id="197479"/>
    <lineage>
        <taxon>Bacteria</taxon>
        <taxon>Pseudomonadati</taxon>
        <taxon>Pseudomonadota</taxon>
        <taxon>Gammaproteobacteria</taxon>
        <taxon>Oceanospirillales</taxon>
        <taxon>Terasakiispira</taxon>
    </lineage>
</organism>
<dbReference type="SMART" id="SM00644">
    <property type="entry name" value="Ami_2"/>
    <property type="match status" value="1"/>
</dbReference>
<proteinExistence type="inferred from homology"/>
<dbReference type="Gene3D" id="3.40.80.10">
    <property type="entry name" value="Peptidoglycan recognition protein-like"/>
    <property type="match status" value="1"/>
</dbReference>
<dbReference type="PANTHER" id="PTHR30417:SF4">
    <property type="entry name" value="1,6-ANHYDRO-N-ACETYLMURAMYL-L-ALANINE AMIDASE AMPD"/>
    <property type="match status" value="1"/>
</dbReference>
<dbReference type="OrthoDB" id="9794842at2"/>
<comment type="caution">
    <text evidence="14">The sequence shown here is derived from an EMBL/GenBank/DDBJ whole genome shotgun (WGS) entry which is preliminary data.</text>
</comment>
<accession>A0A1E2VEJ7</accession>
<keyword evidence="8" id="KW-0378">Hydrolase</keyword>
<protein>
    <recommendedName>
        <fullName evidence="11">1,6-anhydro-N-acetylmuramyl-L-alanine amidase AmpD</fullName>
        <ecNumber evidence="5">3.5.1.28</ecNumber>
    </recommendedName>
    <alternativeName>
        <fullName evidence="12">N-acetylmuramoyl-L-alanine amidase</fullName>
    </alternativeName>
</protein>
<dbReference type="GO" id="GO:0008745">
    <property type="term" value="F:N-acetylmuramoyl-L-alanine amidase activity"/>
    <property type="evidence" value="ECO:0007669"/>
    <property type="project" value="UniProtKB-EC"/>
</dbReference>
<evidence type="ECO:0000256" key="5">
    <source>
        <dbReference type="ARBA" id="ARBA00011901"/>
    </source>
</evidence>
<comment type="subcellular location">
    <subcellularLocation>
        <location evidence="3">Cytoplasm</location>
    </subcellularLocation>
</comment>
<evidence type="ECO:0000256" key="1">
    <source>
        <dbReference type="ARBA" id="ARBA00001561"/>
    </source>
</evidence>
<comment type="catalytic activity">
    <reaction evidence="1">
        <text>Hydrolyzes the link between N-acetylmuramoyl residues and L-amino acid residues in certain cell-wall glycopeptides.</text>
        <dbReference type="EC" id="3.5.1.28"/>
    </reaction>
</comment>
<keyword evidence="10" id="KW-0961">Cell wall biogenesis/degradation</keyword>
<dbReference type="GO" id="GO:0071555">
    <property type="term" value="P:cell wall organization"/>
    <property type="evidence" value="ECO:0007669"/>
    <property type="project" value="UniProtKB-KW"/>
</dbReference>
<dbReference type="InterPro" id="IPR036505">
    <property type="entry name" value="Amidase/PGRP_sf"/>
</dbReference>
<keyword evidence="15" id="KW-1185">Reference proteome</keyword>
<evidence type="ECO:0000256" key="2">
    <source>
        <dbReference type="ARBA" id="ARBA00001947"/>
    </source>
</evidence>
<dbReference type="SUPFAM" id="SSF55846">
    <property type="entry name" value="N-acetylmuramoyl-L-alanine amidase-like"/>
    <property type="match status" value="1"/>
</dbReference>
<gene>
    <name evidence="14" type="ORF">BFW38_11115</name>
</gene>
<evidence type="ECO:0000256" key="11">
    <source>
        <dbReference type="ARBA" id="ARBA00039257"/>
    </source>
</evidence>
<evidence type="ECO:0000313" key="15">
    <source>
        <dbReference type="Proteomes" id="UP000094291"/>
    </source>
</evidence>
<dbReference type="GO" id="GO:0009253">
    <property type="term" value="P:peptidoglycan catabolic process"/>
    <property type="evidence" value="ECO:0007669"/>
    <property type="project" value="InterPro"/>
</dbReference>
<evidence type="ECO:0000256" key="8">
    <source>
        <dbReference type="ARBA" id="ARBA00022801"/>
    </source>
</evidence>
<dbReference type="NCBIfam" id="NF008758">
    <property type="entry name" value="PRK11789.1"/>
    <property type="match status" value="1"/>
</dbReference>
<keyword evidence="7" id="KW-0479">Metal-binding</keyword>
<evidence type="ECO:0000256" key="3">
    <source>
        <dbReference type="ARBA" id="ARBA00004496"/>
    </source>
</evidence>
<reference evidence="14 15" key="1">
    <citation type="submission" date="2016-08" db="EMBL/GenBank/DDBJ databases">
        <authorList>
            <person name="Seilhamer J.J."/>
        </authorList>
    </citation>
    <scope>NUCLEOTIDE SEQUENCE [LARGE SCALE GENOMIC DNA]</scope>
    <source>
        <strain evidence="14 15">PH27A</strain>
    </source>
</reference>